<name>A0A6A6U5Q4_9PEZI</name>
<accession>A0A6A6U5Q4</accession>
<proteinExistence type="predicted"/>
<protein>
    <submittedName>
        <fullName evidence="1">Uncharacterized protein</fullName>
    </submittedName>
</protein>
<dbReference type="AlphaFoldDB" id="A0A6A6U5Q4"/>
<dbReference type="Proteomes" id="UP000799302">
    <property type="component" value="Unassembled WGS sequence"/>
</dbReference>
<evidence type="ECO:0000313" key="2">
    <source>
        <dbReference type="Proteomes" id="UP000799302"/>
    </source>
</evidence>
<keyword evidence="2" id="KW-1185">Reference proteome</keyword>
<organism evidence="1 2">
    <name type="scientific">Microthyrium microscopicum</name>
    <dbReference type="NCBI Taxonomy" id="703497"/>
    <lineage>
        <taxon>Eukaryota</taxon>
        <taxon>Fungi</taxon>
        <taxon>Dikarya</taxon>
        <taxon>Ascomycota</taxon>
        <taxon>Pezizomycotina</taxon>
        <taxon>Dothideomycetes</taxon>
        <taxon>Dothideomycetes incertae sedis</taxon>
        <taxon>Microthyriales</taxon>
        <taxon>Microthyriaceae</taxon>
        <taxon>Microthyrium</taxon>
    </lineage>
</organism>
<dbReference type="EMBL" id="MU004237">
    <property type="protein sequence ID" value="KAF2667605.1"/>
    <property type="molecule type" value="Genomic_DNA"/>
</dbReference>
<reference evidence="1" key="1">
    <citation type="journal article" date="2020" name="Stud. Mycol.">
        <title>101 Dothideomycetes genomes: a test case for predicting lifestyles and emergence of pathogens.</title>
        <authorList>
            <person name="Haridas S."/>
            <person name="Albert R."/>
            <person name="Binder M."/>
            <person name="Bloem J."/>
            <person name="Labutti K."/>
            <person name="Salamov A."/>
            <person name="Andreopoulos B."/>
            <person name="Baker S."/>
            <person name="Barry K."/>
            <person name="Bills G."/>
            <person name="Bluhm B."/>
            <person name="Cannon C."/>
            <person name="Castanera R."/>
            <person name="Culley D."/>
            <person name="Daum C."/>
            <person name="Ezra D."/>
            <person name="Gonzalez J."/>
            <person name="Henrissat B."/>
            <person name="Kuo A."/>
            <person name="Liang C."/>
            <person name="Lipzen A."/>
            <person name="Lutzoni F."/>
            <person name="Magnuson J."/>
            <person name="Mondo S."/>
            <person name="Nolan M."/>
            <person name="Ohm R."/>
            <person name="Pangilinan J."/>
            <person name="Park H.-J."/>
            <person name="Ramirez L."/>
            <person name="Alfaro M."/>
            <person name="Sun H."/>
            <person name="Tritt A."/>
            <person name="Yoshinaga Y."/>
            <person name="Zwiers L.-H."/>
            <person name="Turgeon B."/>
            <person name="Goodwin S."/>
            <person name="Spatafora J."/>
            <person name="Crous P."/>
            <person name="Grigoriev I."/>
        </authorList>
    </citation>
    <scope>NUCLEOTIDE SEQUENCE</scope>
    <source>
        <strain evidence="1">CBS 115976</strain>
    </source>
</reference>
<gene>
    <name evidence="1" type="ORF">BT63DRAFT_296031</name>
</gene>
<sequence length="429" mass="47670">MDTAPRLNFQVFSTALVMLSGRFAKHPDAENQQDTYRRIIFQSLAIEKNTMTDEPVTQTEEDDQDLKATLAYLADKRWKRPNPCHTPYRAPPLPPASSFPSSFSRRLDGSIRFKTIEVLLRSLMILRLRRQDLQIENTPEHSQGLRKATESILATIQGHFKSQVESDFNWEHFDYLFKQVAPHAVEYFPCLLELFLAPPATSSPKNTMGSGVFSPDYCDRGYPSASQQLKYSNITTFIPALHNQSSLLTSPRLAQILFALDTLDAWSQYQLQNASLLTGELGAILEGIDKLKLIGRHEMLILVSGSRLFSADESPQGACDFVCGAFLRQTRGSADSHITTTELPESIIFALEPLQCSSEVGRGSMDRTGAEGTVNWAIRVETGAGVVSTLSLDAVGTVTRGSLGCGNHRKVEFLIQRIELLVLGTWPTT</sequence>
<evidence type="ECO:0000313" key="1">
    <source>
        <dbReference type="EMBL" id="KAF2667605.1"/>
    </source>
</evidence>